<dbReference type="PANTHER" id="PTHR10201:SF259">
    <property type="entry name" value="MATRIXIN PROTEIN"/>
    <property type="match status" value="1"/>
</dbReference>
<feature type="binding site" evidence="7">
    <location>
        <position position="279"/>
    </location>
    <ligand>
        <name>Zn(2+)</name>
        <dbReference type="ChEBI" id="CHEBI:29105"/>
        <label>2</label>
        <note>catalytic</note>
    </ligand>
</feature>
<feature type="domain" description="Peptidase metallopeptidase" evidence="9">
    <location>
        <begin position="162"/>
        <end position="325"/>
    </location>
</feature>
<reference evidence="10" key="1">
    <citation type="journal article" date="2016" name="Nat. Genet.">
        <title>The genome sequences of Arachis duranensis and Arachis ipaensis, the diploid ancestors of cultivated peanut.</title>
        <authorList>
            <person name="Bertioli D.J."/>
            <person name="Cannon S.B."/>
            <person name="Froenicke L."/>
            <person name="Huang G."/>
            <person name="Farmer A.D."/>
            <person name="Cannon E.K."/>
            <person name="Liu X."/>
            <person name="Gao D."/>
            <person name="Clevenger J."/>
            <person name="Dash S."/>
            <person name="Ren L."/>
            <person name="Moretzsohn M.C."/>
            <person name="Shirasawa K."/>
            <person name="Huang W."/>
            <person name="Vidigal B."/>
            <person name="Abernathy B."/>
            <person name="Chu Y."/>
            <person name="Niederhuth C.E."/>
            <person name="Umale P."/>
            <person name="Araujo A.C."/>
            <person name="Kozik A."/>
            <person name="Kim K.D."/>
            <person name="Burow M.D."/>
            <person name="Varshney R.K."/>
            <person name="Wang X."/>
            <person name="Zhang X."/>
            <person name="Barkley N."/>
            <person name="Guimaraes P.M."/>
            <person name="Isobe S."/>
            <person name="Guo B."/>
            <person name="Liao B."/>
            <person name="Stalker H.T."/>
            <person name="Schmitz R.J."/>
            <person name="Scheffler B.E."/>
            <person name="Leal-Bertioli S.C."/>
            <person name="Xun X."/>
            <person name="Jackson S.A."/>
            <person name="Michelmore R."/>
            <person name="Ozias-Akins P."/>
        </authorList>
    </citation>
    <scope>NUCLEOTIDE SEQUENCE [LARGE SCALE GENOMIC DNA]</scope>
    <source>
        <strain evidence="10">cv. V14167</strain>
    </source>
</reference>
<keyword evidence="6" id="KW-0482">Metalloprotease</keyword>
<dbReference type="SUPFAM" id="SSF55486">
    <property type="entry name" value="Metalloproteases ('zincins'), catalytic domain"/>
    <property type="match status" value="1"/>
</dbReference>
<sequence>MKRHLLTLLFSFLLLDPFLSLMQLSGAEMFGVDVEGFVKQLKQIFPDVARDTGLNFFTTILGYIKQPGATSKSNIPGLHYVKQYLNNYGYLQDSYGSSFTDEMDQNTVSAIKQYQNFFRLRDTTGNLNQETLDLISRFRCGVPDGNLIYSLSPTNRVSWPKGKNWYSNRHNHLTYGFYPQFPDDIATVFRDSFKQWWSDAITEELSLTFKETSYVNADIKVGLQNFNDKMVAGISLIELSVSNNAVGYMLLDANNKNWALPNVGSLGSGGIDLGAVAMHQIGHLIGLSHSGDSESVMYPYILPGNQRKVQLSNDDIQQIKQLSSANGNGNGVGSSPWGLITTFLLGFPCLFLLY</sequence>
<gene>
    <name evidence="11" type="primary">LOC107488982</name>
</gene>
<evidence type="ECO:0000256" key="5">
    <source>
        <dbReference type="ARBA" id="ARBA00022833"/>
    </source>
</evidence>
<feature type="binding site" evidence="7">
    <location>
        <position position="235"/>
    </location>
    <ligand>
        <name>Ca(2+)</name>
        <dbReference type="ChEBI" id="CHEBI:29108"/>
        <label>3</label>
    </ligand>
</feature>
<evidence type="ECO:0000256" key="7">
    <source>
        <dbReference type="PIRSR" id="PIRSR621190-2"/>
    </source>
</evidence>
<keyword evidence="10" id="KW-1185">Reference proteome</keyword>
<feature type="binding site" evidence="7">
    <location>
        <position position="244"/>
    </location>
    <ligand>
        <name>Ca(2+)</name>
        <dbReference type="ChEBI" id="CHEBI:29108"/>
        <label>2</label>
    </ligand>
</feature>
<feature type="signal peptide" evidence="8">
    <location>
        <begin position="1"/>
        <end position="20"/>
    </location>
</feature>
<protein>
    <submittedName>
        <fullName evidence="11">Metalloendoproteinase 5-MMP</fullName>
    </submittedName>
</protein>
<dbReference type="GO" id="GO:0030574">
    <property type="term" value="P:collagen catabolic process"/>
    <property type="evidence" value="ECO:0007669"/>
    <property type="project" value="TreeGrafter"/>
</dbReference>
<dbReference type="AlphaFoldDB" id="A0A6P4DIN5"/>
<dbReference type="SUPFAM" id="SSF47090">
    <property type="entry name" value="PGBD-like"/>
    <property type="match status" value="1"/>
</dbReference>
<dbReference type="InterPro" id="IPR001818">
    <property type="entry name" value="Pept_M10_metallopeptidase"/>
</dbReference>
<dbReference type="GO" id="GO:0031012">
    <property type="term" value="C:extracellular matrix"/>
    <property type="evidence" value="ECO:0007669"/>
    <property type="project" value="InterPro"/>
</dbReference>
<dbReference type="Pfam" id="PF00413">
    <property type="entry name" value="Peptidase_M10"/>
    <property type="match status" value="1"/>
</dbReference>
<dbReference type="InterPro" id="IPR024079">
    <property type="entry name" value="MetalloPept_cat_dom_sf"/>
</dbReference>
<dbReference type="Proteomes" id="UP000515211">
    <property type="component" value="Chromosome 5"/>
</dbReference>
<comment type="cofactor">
    <cofactor evidence="7">
        <name>Zn(2+)</name>
        <dbReference type="ChEBI" id="CHEBI:29105"/>
    </cofactor>
    <text evidence="7">Binds 2 Zn(2+) ions per subunit.</text>
</comment>
<dbReference type="InterPro" id="IPR021190">
    <property type="entry name" value="Pept_M10A"/>
</dbReference>
<dbReference type="GO" id="GO:0030198">
    <property type="term" value="P:extracellular matrix organization"/>
    <property type="evidence" value="ECO:0007669"/>
    <property type="project" value="TreeGrafter"/>
</dbReference>
<evidence type="ECO:0000256" key="1">
    <source>
        <dbReference type="ARBA" id="ARBA00009614"/>
    </source>
</evidence>
<dbReference type="Pfam" id="PF01471">
    <property type="entry name" value="PG_binding_1"/>
    <property type="match status" value="1"/>
</dbReference>
<evidence type="ECO:0000259" key="9">
    <source>
        <dbReference type="SMART" id="SM00235"/>
    </source>
</evidence>
<dbReference type="InterPro" id="IPR006026">
    <property type="entry name" value="Peptidase_Metallo"/>
</dbReference>
<accession>A0A6P4DIN5</accession>
<evidence type="ECO:0000256" key="8">
    <source>
        <dbReference type="SAM" id="SignalP"/>
    </source>
</evidence>
<feature type="binding site" description="in inhibited form" evidence="7">
    <location>
        <position position="140"/>
    </location>
    <ligand>
        <name>Zn(2+)</name>
        <dbReference type="ChEBI" id="CHEBI:29105"/>
        <label>2</label>
        <note>catalytic</note>
    </ligand>
</feature>
<feature type="binding site" evidence="7">
    <location>
        <position position="233"/>
    </location>
    <ligand>
        <name>Ca(2+)</name>
        <dbReference type="ChEBI" id="CHEBI:29108"/>
        <label>3</label>
    </ligand>
</feature>
<dbReference type="RefSeq" id="XP_015965253.1">
    <property type="nucleotide sequence ID" value="XM_016109767.3"/>
</dbReference>
<dbReference type="Gene3D" id="3.40.390.10">
    <property type="entry name" value="Collagenase (Catalytic Domain)"/>
    <property type="match status" value="1"/>
</dbReference>
<feature type="binding site" evidence="7">
    <location>
        <position position="228"/>
    </location>
    <ligand>
        <name>Zn(2+)</name>
        <dbReference type="ChEBI" id="CHEBI:29105"/>
        <label>1</label>
    </ligand>
</feature>
<organism evidence="10 11">
    <name type="scientific">Arachis duranensis</name>
    <name type="common">Wild peanut</name>
    <dbReference type="NCBI Taxonomy" id="130453"/>
    <lineage>
        <taxon>Eukaryota</taxon>
        <taxon>Viridiplantae</taxon>
        <taxon>Streptophyta</taxon>
        <taxon>Embryophyta</taxon>
        <taxon>Tracheophyta</taxon>
        <taxon>Spermatophyta</taxon>
        <taxon>Magnoliopsida</taxon>
        <taxon>eudicotyledons</taxon>
        <taxon>Gunneridae</taxon>
        <taxon>Pentapetalae</taxon>
        <taxon>rosids</taxon>
        <taxon>fabids</taxon>
        <taxon>Fabales</taxon>
        <taxon>Fabaceae</taxon>
        <taxon>Papilionoideae</taxon>
        <taxon>50 kb inversion clade</taxon>
        <taxon>dalbergioids sensu lato</taxon>
        <taxon>Dalbergieae</taxon>
        <taxon>Pterocarpus clade</taxon>
        <taxon>Arachis</taxon>
    </lineage>
</organism>
<dbReference type="GeneID" id="107488982"/>
<keyword evidence="3 7" id="KW-0479">Metal-binding</keyword>
<dbReference type="GO" id="GO:0008270">
    <property type="term" value="F:zinc ion binding"/>
    <property type="evidence" value="ECO:0007669"/>
    <property type="project" value="InterPro"/>
</dbReference>
<feature type="binding site" evidence="7">
    <location>
        <position position="218"/>
    </location>
    <ligand>
        <name>Ca(2+)</name>
        <dbReference type="ChEBI" id="CHEBI:29108"/>
        <label>2</label>
    </ligand>
</feature>
<evidence type="ECO:0000256" key="4">
    <source>
        <dbReference type="ARBA" id="ARBA00022801"/>
    </source>
</evidence>
<comment type="similarity">
    <text evidence="1">Belongs to the peptidase M10A family. Matrix metalloproteinases (MMPs) subfamily.</text>
</comment>
<proteinExistence type="inferred from homology"/>
<keyword evidence="4" id="KW-0378">Hydrolase</keyword>
<name>A0A6P4DIN5_ARADU</name>
<feature type="binding site" evidence="7">
    <location>
        <position position="283"/>
    </location>
    <ligand>
        <name>Zn(2+)</name>
        <dbReference type="ChEBI" id="CHEBI:29105"/>
        <label>2</label>
        <note>catalytic</note>
    </ligand>
</feature>
<keyword evidence="2" id="KW-0645">Protease</keyword>
<dbReference type="InterPro" id="IPR002477">
    <property type="entry name" value="Peptidoglycan-bd-like"/>
</dbReference>
<evidence type="ECO:0000313" key="10">
    <source>
        <dbReference type="Proteomes" id="UP000515211"/>
    </source>
</evidence>
<comment type="cofactor">
    <cofactor evidence="7">
        <name>Ca(2+)</name>
        <dbReference type="ChEBI" id="CHEBI:29108"/>
    </cofactor>
    <text evidence="7">Can bind about 5 Ca(2+) ions per subunit.</text>
</comment>
<dbReference type="GO" id="GO:0006508">
    <property type="term" value="P:proteolysis"/>
    <property type="evidence" value="ECO:0007669"/>
    <property type="project" value="UniProtKB-KW"/>
</dbReference>
<keyword evidence="7" id="KW-0106">Calcium</keyword>
<keyword evidence="5 7" id="KW-0862">Zinc</keyword>
<dbReference type="KEGG" id="adu:107488982"/>
<evidence type="ECO:0000256" key="6">
    <source>
        <dbReference type="ARBA" id="ARBA00023049"/>
    </source>
</evidence>
<reference evidence="11" key="2">
    <citation type="submission" date="2025-08" db="UniProtKB">
        <authorList>
            <consortium name="RefSeq"/>
        </authorList>
    </citation>
    <scope>IDENTIFICATION</scope>
    <source>
        <tissue evidence="11">Whole plant</tissue>
    </source>
</reference>
<keyword evidence="8" id="KW-0732">Signal</keyword>
<evidence type="ECO:0000313" key="11">
    <source>
        <dbReference type="RefSeq" id="XP_015965253.1"/>
    </source>
</evidence>
<feature type="binding site" evidence="7">
    <location>
        <position position="297"/>
    </location>
    <ligand>
        <name>Zn(2+)</name>
        <dbReference type="ChEBI" id="CHEBI:29105"/>
        <label>2</label>
        <note>catalytic</note>
    </ligand>
</feature>
<dbReference type="InterPro" id="IPR036365">
    <property type="entry name" value="PGBD-like_sf"/>
</dbReference>
<evidence type="ECO:0000256" key="2">
    <source>
        <dbReference type="ARBA" id="ARBA00022670"/>
    </source>
</evidence>
<dbReference type="PANTHER" id="PTHR10201">
    <property type="entry name" value="MATRIX METALLOPROTEINASE"/>
    <property type="match status" value="1"/>
</dbReference>
<dbReference type="OrthoDB" id="1428718at2759"/>
<feature type="chain" id="PRO_5028385494" evidence="8">
    <location>
        <begin position="21"/>
        <end position="354"/>
    </location>
</feature>
<evidence type="ECO:0000256" key="3">
    <source>
        <dbReference type="ARBA" id="ARBA00022723"/>
    </source>
</evidence>
<dbReference type="PRINTS" id="PR00138">
    <property type="entry name" value="MATRIXIN"/>
</dbReference>
<dbReference type="SMART" id="SM00235">
    <property type="entry name" value="ZnMc"/>
    <property type="match status" value="1"/>
</dbReference>
<dbReference type="GO" id="GO:0004222">
    <property type="term" value="F:metalloendopeptidase activity"/>
    <property type="evidence" value="ECO:0007669"/>
    <property type="project" value="InterPro"/>
</dbReference>
<feature type="binding site" evidence="7">
    <location>
        <position position="289"/>
    </location>
    <ligand>
        <name>Zn(2+)</name>
        <dbReference type="ChEBI" id="CHEBI:29105"/>
        <label>2</label>
        <note>catalytic</note>
    </ligand>
</feature>
<feature type="binding site" evidence="7">
    <location>
        <position position="252"/>
    </location>
    <ligand>
        <name>Ca(2+)</name>
        <dbReference type="ChEBI" id="CHEBI:29108"/>
        <label>3</label>
    </ligand>
</feature>